<keyword evidence="7" id="KW-1185">Reference proteome</keyword>
<keyword evidence="3" id="KW-0472">Membrane</keyword>
<evidence type="ECO:0000259" key="5">
    <source>
        <dbReference type="Pfam" id="PF13193"/>
    </source>
</evidence>
<sequence length="534" mass="57003">MIHCTNEILDYPRDATLTDILLNYNFNNTPPQKPAIIDGASGEVPGEVVGIISTTKNYFPVAVHGVLAVGGVVSAFNPMYQPKPKHIFIEDELLPTFLSGLSFATGLPAPPTIHVWSDNPCPSLPPTCHHLAITAIISSATSPAFIPHKPAPSSLARTPAFISFSSGTSGLVKGVALTHANIVANIFQQAAALRGMFTASTVLVLAVPFFHILGLAGFCCQYAAQGAPIVVFRRFEAPALLDAVERHKITHVNVVPPMALALLGAREQEQRAGRQRDLSSLRCLVNAAAPLKLSVADRLAGAFGCVVTQWYGMTEASPSLASQREDEVAGAARGSVGRLLPGVEARVVGEEGEDCGKGVAGEVLIRGPNLMLGYVKGEGLDGGRDADGWFRTGDVGYFDEVGYLFLVDRAKEMIKVKGNQVAPAELEAVLLGHTSVADAAVCGIHVDEEATEYPIAYVALHPVDSHRSVKDLVDIRRDIRQYVDGQVAHYKRLKGGVHILDAIPRNPSGKVLRRLLPANLQKAADVNRALISRL</sequence>
<dbReference type="PANTHER" id="PTHR24096">
    <property type="entry name" value="LONG-CHAIN-FATTY-ACID--COA LIGASE"/>
    <property type="match status" value="1"/>
</dbReference>
<dbReference type="PROSITE" id="PS00455">
    <property type="entry name" value="AMP_BINDING"/>
    <property type="match status" value="1"/>
</dbReference>
<protein>
    <submittedName>
        <fullName evidence="6">4-coumarate-CoA ligase</fullName>
    </submittedName>
</protein>
<dbReference type="GO" id="GO:0016874">
    <property type="term" value="F:ligase activity"/>
    <property type="evidence" value="ECO:0007669"/>
    <property type="project" value="UniProtKB-KW"/>
</dbReference>
<evidence type="ECO:0000313" key="7">
    <source>
        <dbReference type="Proteomes" id="UP000774617"/>
    </source>
</evidence>
<dbReference type="SUPFAM" id="SSF56801">
    <property type="entry name" value="Acetyl-CoA synthetase-like"/>
    <property type="match status" value="1"/>
</dbReference>
<dbReference type="EMBL" id="JAGTJR010000012">
    <property type="protein sequence ID" value="KAH7051148.1"/>
    <property type="molecule type" value="Genomic_DNA"/>
</dbReference>
<organism evidence="6 7">
    <name type="scientific">Macrophomina phaseolina</name>
    <dbReference type="NCBI Taxonomy" id="35725"/>
    <lineage>
        <taxon>Eukaryota</taxon>
        <taxon>Fungi</taxon>
        <taxon>Dikarya</taxon>
        <taxon>Ascomycota</taxon>
        <taxon>Pezizomycotina</taxon>
        <taxon>Dothideomycetes</taxon>
        <taxon>Dothideomycetes incertae sedis</taxon>
        <taxon>Botryosphaeriales</taxon>
        <taxon>Botryosphaeriaceae</taxon>
        <taxon>Macrophomina</taxon>
    </lineage>
</organism>
<proteinExistence type="inferred from homology"/>
<evidence type="ECO:0000256" key="2">
    <source>
        <dbReference type="ARBA" id="ARBA00022598"/>
    </source>
</evidence>
<comment type="similarity">
    <text evidence="1">Belongs to the ATP-dependent AMP-binding enzyme family.</text>
</comment>
<evidence type="ECO:0000256" key="1">
    <source>
        <dbReference type="ARBA" id="ARBA00006432"/>
    </source>
</evidence>
<evidence type="ECO:0000313" key="6">
    <source>
        <dbReference type="EMBL" id="KAH7051148.1"/>
    </source>
</evidence>
<evidence type="ECO:0000256" key="3">
    <source>
        <dbReference type="SAM" id="Phobius"/>
    </source>
</evidence>
<reference evidence="6 7" key="1">
    <citation type="journal article" date="2021" name="Nat. Commun.">
        <title>Genetic determinants of endophytism in the Arabidopsis root mycobiome.</title>
        <authorList>
            <person name="Mesny F."/>
            <person name="Miyauchi S."/>
            <person name="Thiergart T."/>
            <person name="Pickel B."/>
            <person name="Atanasova L."/>
            <person name="Karlsson M."/>
            <person name="Huettel B."/>
            <person name="Barry K.W."/>
            <person name="Haridas S."/>
            <person name="Chen C."/>
            <person name="Bauer D."/>
            <person name="Andreopoulos W."/>
            <person name="Pangilinan J."/>
            <person name="LaButti K."/>
            <person name="Riley R."/>
            <person name="Lipzen A."/>
            <person name="Clum A."/>
            <person name="Drula E."/>
            <person name="Henrissat B."/>
            <person name="Kohler A."/>
            <person name="Grigoriev I.V."/>
            <person name="Martin F.M."/>
            <person name="Hacquard S."/>
        </authorList>
    </citation>
    <scope>NUCLEOTIDE SEQUENCE [LARGE SCALE GENOMIC DNA]</scope>
    <source>
        <strain evidence="6 7">MPI-SDFR-AT-0080</strain>
    </source>
</reference>
<feature type="domain" description="AMP-binding enzyme C-terminal" evidence="5">
    <location>
        <begin position="425"/>
        <end position="510"/>
    </location>
</feature>
<keyword evidence="3" id="KW-1133">Transmembrane helix</keyword>
<name>A0ABQ8GBR7_9PEZI</name>
<dbReference type="Pfam" id="PF00501">
    <property type="entry name" value="AMP-binding"/>
    <property type="match status" value="1"/>
</dbReference>
<dbReference type="InterPro" id="IPR020845">
    <property type="entry name" value="AMP-binding_CS"/>
</dbReference>
<feature type="transmembrane region" description="Helical" evidence="3">
    <location>
        <begin position="202"/>
        <end position="224"/>
    </location>
</feature>
<feature type="domain" description="AMP-dependent synthetase/ligase" evidence="4">
    <location>
        <begin position="42"/>
        <end position="374"/>
    </location>
</feature>
<dbReference type="InterPro" id="IPR042099">
    <property type="entry name" value="ANL_N_sf"/>
</dbReference>
<dbReference type="PANTHER" id="PTHR24096:SF149">
    <property type="entry name" value="AMP-BINDING DOMAIN-CONTAINING PROTEIN-RELATED"/>
    <property type="match status" value="1"/>
</dbReference>
<dbReference type="Proteomes" id="UP000774617">
    <property type="component" value="Unassembled WGS sequence"/>
</dbReference>
<accession>A0ABQ8GBR7</accession>
<dbReference type="Pfam" id="PF13193">
    <property type="entry name" value="AMP-binding_C"/>
    <property type="match status" value="1"/>
</dbReference>
<dbReference type="InterPro" id="IPR000873">
    <property type="entry name" value="AMP-dep_synth/lig_dom"/>
</dbReference>
<gene>
    <name evidence="6" type="ORF">B0J12DRAFT_710590</name>
</gene>
<dbReference type="InterPro" id="IPR025110">
    <property type="entry name" value="AMP-bd_C"/>
</dbReference>
<keyword evidence="3" id="KW-0812">Transmembrane</keyword>
<dbReference type="Gene3D" id="3.40.50.12780">
    <property type="entry name" value="N-terminal domain of ligase-like"/>
    <property type="match status" value="1"/>
</dbReference>
<comment type="caution">
    <text evidence="6">The sequence shown here is derived from an EMBL/GenBank/DDBJ whole genome shotgun (WGS) entry which is preliminary data.</text>
</comment>
<dbReference type="InterPro" id="IPR045851">
    <property type="entry name" value="AMP-bd_C_sf"/>
</dbReference>
<keyword evidence="2 6" id="KW-0436">Ligase</keyword>
<evidence type="ECO:0000259" key="4">
    <source>
        <dbReference type="Pfam" id="PF00501"/>
    </source>
</evidence>
<dbReference type="Gene3D" id="3.30.300.30">
    <property type="match status" value="1"/>
</dbReference>